<keyword evidence="2" id="KW-1133">Transmembrane helix</keyword>
<feature type="transmembrane region" description="Helical" evidence="2">
    <location>
        <begin position="32"/>
        <end position="53"/>
    </location>
</feature>
<evidence type="ECO:0000313" key="5">
    <source>
        <dbReference type="Proteomes" id="UP000298433"/>
    </source>
</evidence>
<evidence type="ECO:0000256" key="2">
    <source>
        <dbReference type="SAM" id="Phobius"/>
    </source>
</evidence>
<name>A0A4R8XPY7_9MICO</name>
<dbReference type="Proteomes" id="UP000298433">
    <property type="component" value="Unassembled WGS sequence"/>
</dbReference>
<dbReference type="InterPro" id="IPR025646">
    <property type="entry name" value="DUF4350"/>
</dbReference>
<feature type="domain" description="DUF4350" evidence="3">
    <location>
        <begin position="64"/>
        <end position="239"/>
    </location>
</feature>
<keyword evidence="2" id="KW-0812">Transmembrane</keyword>
<reference evidence="4 5" key="1">
    <citation type="submission" date="2019-03" db="EMBL/GenBank/DDBJ databases">
        <title>Genomics of glacier-inhabiting Cryobacterium strains.</title>
        <authorList>
            <person name="Liu Q."/>
            <person name="Xin Y.-H."/>
        </authorList>
    </citation>
    <scope>NUCLEOTIDE SEQUENCE [LARGE SCALE GENOMIC DNA]</scope>
    <source>
        <strain evidence="4 5">TMT2-48-2</strain>
    </source>
</reference>
<evidence type="ECO:0000256" key="1">
    <source>
        <dbReference type="SAM" id="MobiDB-lite"/>
    </source>
</evidence>
<evidence type="ECO:0000259" key="3">
    <source>
        <dbReference type="Pfam" id="PF14258"/>
    </source>
</evidence>
<gene>
    <name evidence="4" type="ORF">E3T23_09225</name>
</gene>
<dbReference type="Pfam" id="PF14258">
    <property type="entry name" value="DUF4350"/>
    <property type="match status" value="1"/>
</dbReference>
<dbReference type="EMBL" id="SOGN01000041">
    <property type="protein sequence ID" value="TFC80449.1"/>
    <property type="molecule type" value="Genomic_DNA"/>
</dbReference>
<keyword evidence="5" id="KW-1185">Reference proteome</keyword>
<protein>
    <submittedName>
        <fullName evidence="4">DUF4350 domain-containing protein</fullName>
    </submittedName>
</protein>
<dbReference type="AlphaFoldDB" id="A0A4R8XPY7"/>
<comment type="caution">
    <text evidence="4">The sequence shown here is derived from an EMBL/GenBank/DDBJ whole genome shotgun (WGS) entry which is preliminary data.</text>
</comment>
<feature type="region of interest" description="Disordered" evidence="1">
    <location>
        <begin position="1"/>
        <end position="21"/>
    </location>
</feature>
<feature type="transmembrane region" description="Helical" evidence="2">
    <location>
        <begin position="270"/>
        <end position="288"/>
    </location>
</feature>
<evidence type="ECO:0000313" key="4">
    <source>
        <dbReference type="EMBL" id="TFC80449.1"/>
    </source>
</evidence>
<dbReference type="RefSeq" id="WP_134370078.1">
    <property type="nucleotide sequence ID" value="NZ_SOGN01000041.1"/>
</dbReference>
<dbReference type="OrthoDB" id="5241668at2"/>
<sequence length="412" mass="42505">MNFLRTAAASPPAEDAVSSTPTLREAGRRARYWLIAGIGALLVAVVGTVLAAGGGTGGKPLEADSAAPAGARALVEVLRRQGVDVTTADTLAEARRLAGAAADPTVFFFDESGYLTDDQLSAMSALASRTVVASPDFLILQTLTPSVGFGGVSPATVSRAACTVEAAVKADKLSPGGPTLTIPADDAELTGCFPSGENAFALVGRVTADRTLTLIADGTLFSNERIGQAGHAALALNLLGADDELIWYLPTIADVPGTGSPSLGELTPGWVTPTLILLVLVALAAAVWRGRRFGPLVVENLPVTVRASETMEGRARLYARSNARLRALDALRVGAVQRLAGQVGLSRLASLDDVIAMVAAVTDRSPADVRAVLVDAVPTKDSELVGLSDRIQELERATARATTPLPPGRMDS</sequence>
<accession>A0A4R8XPY7</accession>
<proteinExistence type="predicted"/>
<organism evidence="4 5">
    <name type="scientific">Cryobacterium cheniae</name>
    <dbReference type="NCBI Taxonomy" id="1259262"/>
    <lineage>
        <taxon>Bacteria</taxon>
        <taxon>Bacillati</taxon>
        <taxon>Actinomycetota</taxon>
        <taxon>Actinomycetes</taxon>
        <taxon>Micrococcales</taxon>
        <taxon>Microbacteriaceae</taxon>
        <taxon>Cryobacterium</taxon>
    </lineage>
</organism>
<keyword evidence="2" id="KW-0472">Membrane</keyword>